<evidence type="ECO:0000313" key="4">
    <source>
        <dbReference type="Proteomes" id="UP000626786"/>
    </source>
</evidence>
<dbReference type="EMBL" id="JACSQN010000007">
    <property type="protein sequence ID" value="MBD7984867.1"/>
    <property type="molecule type" value="Genomic_DNA"/>
</dbReference>
<dbReference type="RefSeq" id="WP_191694554.1">
    <property type="nucleotide sequence ID" value="NZ_JACSQN010000007.1"/>
</dbReference>
<evidence type="ECO:0000313" key="3">
    <source>
        <dbReference type="EMBL" id="MBD7984867.1"/>
    </source>
</evidence>
<protein>
    <submittedName>
        <fullName evidence="3">Uncharacterized protein</fullName>
    </submittedName>
</protein>
<evidence type="ECO:0000256" key="2">
    <source>
        <dbReference type="SAM" id="SignalP"/>
    </source>
</evidence>
<name>A0ABR8UA23_9BACL</name>
<organism evidence="3 4">
    <name type="scientific">Sporosarcina quadrami</name>
    <dbReference type="NCBI Taxonomy" id="2762234"/>
    <lineage>
        <taxon>Bacteria</taxon>
        <taxon>Bacillati</taxon>
        <taxon>Bacillota</taxon>
        <taxon>Bacilli</taxon>
        <taxon>Bacillales</taxon>
        <taxon>Caryophanaceae</taxon>
        <taxon>Sporosarcina</taxon>
    </lineage>
</organism>
<keyword evidence="2" id="KW-0732">Signal</keyword>
<feature type="chain" id="PRO_5047091943" evidence="2">
    <location>
        <begin position="25"/>
        <end position="424"/>
    </location>
</feature>
<sequence>MKRIVITITALCCLLLVSTKTVQAEENGKQRRGLLGGLLQQVESTVNETVNAVGDVVGSVVEGVDKTVEDTVSLTKETVETLTDLEEKKPVSKIVDKTVKHVGKTVENVEPVLKNTTKTVDTVTSEVIGVTEELPELPVVTPVVDEVGKVVDKTAQTVTGTVDKTVDKTVETVNELPVVVEEVTKPVKELPVVVEEIVKPIKPERNPEISEVIEPSKPEAIQKPAVSKTPERVNEKNEFTDNAEVDSALQAVDTTVSEPVEQTKPEVTESATDITLQPTAQPETFEQETKPFAEEAIAEIPNKSKSQTKTVNGEIKTIETLDKTMKQATPVKPESPAIPPNKQSLWNSNPVTITTATTSVSSVSVAHTGVADFFNGIVNWLDMQVLLEGRQWILLSEIMRNQWTHAPPGQPPQLTPFLQISIQN</sequence>
<reference evidence="3 4" key="1">
    <citation type="submission" date="2020-08" db="EMBL/GenBank/DDBJ databases">
        <title>A Genomic Blueprint of the Chicken Gut Microbiome.</title>
        <authorList>
            <person name="Gilroy R."/>
            <person name="Ravi A."/>
            <person name="Getino M."/>
            <person name="Pursley I."/>
            <person name="Horton D.L."/>
            <person name="Alikhan N.-F."/>
            <person name="Baker D."/>
            <person name="Gharbi K."/>
            <person name="Hall N."/>
            <person name="Watson M."/>
            <person name="Adriaenssens E.M."/>
            <person name="Foster-Nyarko E."/>
            <person name="Jarju S."/>
            <person name="Secka A."/>
            <person name="Antonio M."/>
            <person name="Oren A."/>
            <person name="Chaudhuri R."/>
            <person name="La Ragione R.M."/>
            <person name="Hildebrand F."/>
            <person name="Pallen M.J."/>
        </authorList>
    </citation>
    <scope>NUCLEOTIDE SEQUENCE [LARGE SCALE GENOMIC DNA]</scope>
    <source>
        <strain evidence="3 4">Sa2YVA2</strain>
    </source>
</reference>
<feature type="region of interest" description="Disordered" evidence="1">
    <location>
        <begin position="326"/>
        <end position="346"/>
    </location>
</feature>
<evidence type="ECO:0000256" key="1">
    <source>
        <dbReference type="SAM" id="MobiDB-lite"/>
    </source>
</evidence>
<keyword evidence="4" id="KW-1185">Reference proteome</keyword>
<dbReference type="Proteomes" id="UP000626786">
    <property type="component" value="Unassembled WGS sequence"/>
</dbReference>
<proteinExistence type="predicted"/>
<feature type="signal peptide" evidence="2">
    <location>
        <begin position="1"/>
        <end position="24"/>
    </location>
</feature>
<accession>A0ABR8UA23</accession>
<gene>
    <name evidence="3" type="ORF">H9649_09750</name>
</gene>
<comment type="caution">
    <text evidence="3">The sequence shown here is derived from an EMBL/GenBank/DDBJ whole genome shotgun (WGS) entry which is preliminary data.</text>
</comment>